<reference evidence="2 3" key="2">
    <citation type="submission" date="2018-11" db="EMBL/GenBank/DDBJ databases">
        <authorList>
            <consortium name="Pathogen Informatics"/>
        </authorList>
    </citation>
    <scope>NUCLEOTIDE SEQUENCE [LARGE SCALE GENOMIC DNA]</scope>
</reference>
<keyword evidence="1" id="KW-0472">Membrane</keyword>
<reference evidence="4" key="1">
    <citation type="submission" date="2016-06" db="UniProtKB">
        <authorList>
            <consortium name="WormBaseParasite"/>
        </authorList>
    </citation>
    <scope>IDENTIFICATION</scope>
</reference>
<sequence length="115" mass="12790">MEKIYRNSRILIIVGTVNGMNAFLASCIQAEKSYHTEHFTNTHWITIISLFAGIASWLCPSFSLLSSSFIFVIIVDIFALAICSATVIADFFNIIAICKDFSILTANTFLTKTQV</sequence>
<accession>A0A183HXQ1</accession>
<proteinExistence type="predicted"/>
<dbReference type="AlphaFoldDB" id="A0A183HXQ1"/>
<gene>
    <name evidence="2" type="ORF">OFLC_LOCUS12261</name>
</gene>
<dbReference type="EMBL" id="UZAJ01018818">
    <property type="protein sequence ID" value="VDO83338.1"/>
    <property type="molecule type" value="Genomic_DNA"/>
</dbReference>
<dbReference type="PROSITE" id="PS51257">
    <property type="entry name" value="PROKAR_LIPOPROTEIN"/>
    <property type="match status" value="1"/>
</dbReference>
<keyword evidence="1" id="KW-1133">Transmembrane helix</keyword>
<evidence type="ECO:0000313" key="2">
    <source>
        <dbReference type="EMBL" id="VDO83338.1"/>
    </source>
</evidence>
<keyword evidence="1" id="KW-0812">Transmembrane</keyword>
<protein>
    <submittedName>
        <fullName evidence="4">7TM_GPCR_Srx domain-containing protein</fullName>
    </submittedName>
</protein>
<keyword evidence="3" id="KW-1185">Reference proteome</keyword>
<name>A0A183HXQ1_9BILA</name>
<dbReference type="Proteomes" id="UP000267606">
    <property type="component" value="Unassembled WGS sequence"/>
</dbReference>
<evidence type="ECO:0000313" key="4">
    <source>
        <dbReference type="WBParaSite" id="OFLC_0001226401-mRNA-1"/>
    </source>
</evidence>
<feature type="transmembrane region" description="Helical" evidence="1">
    <location>
        <begin position="69"/>
        <end position="92"/>
    </location>
</feature>
<organism evidence="4">
    <name type="scientific">Onchocerca flexuosa</name>
    <dbReference type="NCBI Taxonomy" id="387005"/>
    <lineage>
        <taxon>Eukaryota</taxon>
        <taxon>Metazoa</taxon>
        <taxon>Ecdysozoa</taxon>
        <taxon>Nematoda</taxon>
        <taxon>Chromadorea</taxon>
        <taxon>Rhabditida</taxon>
        <taxon>Spirurina</taxon>
        <taxon>Spiruromorpha</taxon>
        <taxon>Filarioidea</taxon>
        <taxon>Onchocercidae</taxon>
        <taxon>Onchocerca</taxon>
    </lineage>
</organism>
<dbReference type="WBParaSite" id="OFLC_0001226401-mRNA-1">
    <property type="protein sequence ID" value="OFLC_0001226401-mRNA-1"/>
    <property type="gene ID" value="OFLC_0001226401"/>
</dbReference>
<feature type="transmembrane region" description="Helical" evidence="1">
    <location>
        <begin position="43"/>
        <end position="62"/>
    </location>
</feature>
<evidence type="ECO:0000256" key="1">
    <source>
        <dbReference type="SAM" id="Phobius"/>
    </source>
</evidence>
<evidence type="ECO:0000313" key="3">
    <source>
        <dbReference type="Proteomes" id="UP000267606"/>
    </source>
</evidence>